<gene>
    <name evidence="2" type="ORF">NGM99_09820</name>
</gene>
<protein>
    <submittedName>
        <fullName evidence="2">Exopolysaccharide biosynthesis protein</fullName>
    </submittedName>
</protein>
<feature type="transmembrane region" description="Helical" evidence="1">
    <location>
        <begin position="139"/>
        <end position="158"/>
    </location>
</feature>
<dbReference type="InterPro" id="IPR010331">
    <property type="entry name" value="ExoD"/>
</dbReference>
<evidence type="ECO:0000313" key="2">
    <source>
        <dbReference type="EMBL" id="MCO6050088.1"/>
    </source>
</evidence>
<keyword evidence="1" id="KW-0472">Membrane</keyword>
<feature type="transmembrane region" description="Helical" evidence="1">
    <location>
        <begin position="49"/>
        <end position="79"/>
    </location>
</feature>
<dbReference type="Pfam" id="PF06055">
    <property type="entry name" value="ExoD"/>
    <property type="match status" value="1"/>
</dbReference>
<sequence length="217" mass="23626">MPDSEGGEIGAPPRRRARRLSALFTQIAENATGNVSVATIRDELGDRSFAALLVFFAAVNMLPLPPGTSAVLGLPLMIVSAQMLWGSKRLWLPQTIAKRAISADQFRTMMAKVVPWMERVERLIRPRYWPFWRKQGDRVIGAVALVMATSVTLPIPLGNWMPAFCTFLLGLALSERDGILLALGSAVGIAALCIIAAVVGTAGFVSQFFLEWMGWLG</sequence>
<evidence type="ECO:0000313" key="3">
    <source>
        <dbReference type="Proteomes" id="UP001205906"/>
    </source>
</evidence>
<feature type="transmembrane region" description="Helical" evidence="1">
    <location>
        <begin position="178"/>
        <end position="205"/>
    </location>
</feature>
<dbReference type="RefSeq" id="WP_252818385.1">
    <property type="nucleotide sequence ID" value="NZ_JAMXQS010000004.1"/>
</dbReference>
<accession>A0ABT1C5I6</accession>
<keyword evidence="1" id="KW-1133">Transmembrane helix</keyword>
<organism evidence="2 3">
    <name type="scientific">Mesorhizobium liriopis</name>
    <dbReference type="NCBI Taxonomy" id="2953882"/>
    <lineage>
        <taxon>Bacteria</taxon>
        <taxon>Pseudomonadati</taxon>
        <taxon>Pseudomonadota</taxon>
        <taxon>Alphaproteobacteria</taxon>
        <taxon>Hyphomicrobiales</taxon>
        <taxon>Phyllobacteriaceae</taxon>
        <taxon>Mesorhizobium</taxon>
    </lineage>
</organism>
<keyword evidence="1" id="KW-0812">Transmembrane</keyword>
<evidence type="ECO:0000256" key="1">
    <source>
        <dbReference type="SAM" id="Phobius"/>
    </source>
</evidence>
<dbReference type="Proteomes" id="UP001205906">
    <property type="component" value="Unassembled WGS sequence"/>
</dbReference>
<reference evidence="2 3" key="1">
    <citation type="submission" date="2022-06" db="EMBL/GenBank/DDBJ databases">
        <title>Mesorhizobium sp. strain RP14 Genome sequencing and assembly.</title>
        <authorList>
            <person name="Kim I."/>
        </authorList>
    </citation>
    <scope>NUCLEOTIDE SEQUENCE [LARGE SCALE GENOMIC DNA]</scope>
    <source>
        <strain evidence="3">RP14(2022)</strain>
    </source>
</reference>
<dbReference type="PIRSF" id="PIRSF033239">
    <property type="entry name" value="ExoD"/>
    <property type="match status" value="1"/>
</dbReference>
<dbReference type="PANTHER" id="PTHR41795">
    <property type="entry name" value="EXOPOLYSACCHARIDE SYNTHESIS PROTEIN"/>
    <property type="match status" value="1"/>
</dbReference>
<dbReference type="EMBL" id="JAMXQS010000004">
    <property type="protein sequence ID" value="MCO6050088.1"/>
    <property type="molecule type" value="Genomic_DNA"/>
</dbReference>
<name>A0ABT1C5I6_9HYPH</name>
<comment type="caution">
    <text evidence="2">The sequence shown here is derived from an EMBL/GenBank/DDBJ whole genome shotgun (WGS) entry which is preliminary data.</text>
</comment>
<keyword evidence="3" id="KW-1185">Reference proteome</keyword>
<proteinExistence type="predicted"/>
<dbReference type="PANTHER" id="PTHR41795:SF1">
    <property type="entry name" value="EXOPOLYSACCHARIDE SYNTHESIS PROTEIN"/>
    <property type="match status" value="1"/>
</dbReference>